<dbReference type="GO" id="GO:0000981">
    <property type="term" value="F:DNA-binding transcription factor activity, RNA polymerase II-specific"/>
    <property type="evidence" value="ECO:0000318"/>
    <property type="project" value="GO_Central"/>
</dbReference>
<dbReference type="SMART" id="SM00355">
    <property type="entry name" value="ZnF_C2H2"/>
    <property type="match status" value="20"/>
</dbReference>
<dbReference type="Gene3D" id="3.30.160.60">
    <property type="entry name" value="Classic Zinc Finger"/>
    <property type="match status" value="18"/>
</dbReference>
<feature type="compositionally biased region" description="Basic and acidic residues" evidence="13">
    <location>
        <begin position="979"/>
        <end position="990"/>
    </location>
</feature>
<evidence type="ECO:0000313" key="16">
    <source>
        <dbReference type="RefSeq" id="XP_018111126.1"/>
    </source>
</evidence>
<evidence type="ECO:0000256" key="2">
    <source>
        <dbReference type="ARBA" id="ARBA00004123"/>
    </source>
</evidence>
<feature type="domain" description="C2H2-type" evidence="14">
    <location>
        <begin position="391"/>
        <end position="418"/>
    </location>
</feature>
<feature type="region of interest" description="Disordered" evidence="13">
    <location>
        <begin position="622"/>
        <end position="647"/>
    </location>
</feature>
<evidence type="ECO:0000256" key="13">
    <source>
        <dbReference type="SAM" id="MobiDB-lite"/>
    </source>
</evidence>
<comment type="subcellular location">
    <subcellularLocation>
        <location evidence="2">Nucleus</location>
    </subcellularLocation>
</comment>
<evidence type="ECO:0000256" key="3">
    <source>
        <dbReference type="ARBA" id="ARBA00006991"/>
    </source>
</evidence>
<feature type="domain" description="C2H2-type" evidence="14">
    <location>
        <begin position="363"/>
        <end position="390"/>
    </location>
</feature>
<feature type="domain" description="C2H2-type" evidence="14">
    <location>
        <begin position="522"/>
        <end position="549"/>
    </location>
</feature>
<evidence type="ECO:0000259" key="14">
    <source>
        <dbReference type="PROSITE" id="PS50157"/>
    </source>
</evidence>
<dbReference type="FunFam" id="3.30.160.60:FF:002225">
    <property type="entry name" value="Uncharacterized protein"/>
    <property type="match status" value="5"/>
</dbReference>
<dbReference type="GO" id="GO:0005634">
    <property type="term" value="C:nucleus"/>
    <property type="evidence" value="ECO:0007669"/>
    <property type="project" value="UniProtKB-SubCell"/>
</dbReference>
<feature type="domain" description="C2H2-type" evidence="14">
    <location>
        <begin position="335"/>
        <end position="362"/>
    </location>
</feature>
<dbReference type="GeneID" id="108713010"/>
<feature type="domain" description="C2H2-type" evidence="14">
    <location>
        <begin position="67"/>
        <end position="94"/>
    </location>
</feature>
<feature type="domain" description="C2H2-type" evidence="14">
    <location>
        <begin position="578"/>
        <end position="605"/>
    </location>
</feature>
<keyword evidence="6 12" id="KW-0863">Zinc-finger</keyword>
<dbReference type="Bgee" id="108713010">
    <property type="expression patterns" value="Expressed in gastrula and 19 other cell types or tissues"/>
</dbReference>
<evidence type="ECO:0000256" key="10">
    <source>
        <dbReference type="ARBA" id="ARBA00023163"/>
    </source>
</evidence>
<evidence type="ECO:0000256" key="6">
    <source>
        <dbReference type="ARBA" id="ARBA00022771"/>
    </source>
</evidence>
<dbReference type="RefSeq" id="XP_018111128.1">
    <property type="nucleotide sequence ID" value="XM_018255639.2"/>
</dbReference>
<feature type="compositionally biased region" description="Basic and acidic residues" evidence="13">
    <location>
        <begin position="495"/>
        <end position="516"/>
    </location>
</feature>
<dbReference type="GO" id="GO:0001228">
    <property type="term" value="F:DNA-binding transcription activator activity, RNA polymerase II-specific"/>
    <property type="evidence" value="ECO:0007669"/>
    <property type="project" value="TreeGrafter"/>
</dbReference>
<name>A0A1L8GTG0_XENLA</name>
<dbReference type="PROSITE" id="PS00028">
    <property type="entry name" value="ZINC_FINGER_C2H2_1"/>
    <property type="match status" value="19"/>
</dbReference>
<dbReference type="PANTHER" id="PTHR24376:SF38">
    <property type="entry name" value="ZINC FINGER PROTEIN 445"/>
    <property type="match status" value="1"/>
</dbReference>
<dbReference type="InterPro" id="IPR036236">
    <property type="entry name" value="Znf_C2H2_sf"/>
</dbReference>
<evidence type="ECO:0000256" key="7">
    <source>
        <dbReference type="ARBA" id="ARBA00022833"/>
    </source>
</evidence>
<dbReference type="Proteomes" id="UP000186698">
    <property type="component" value="Chromosome 3S"/>
</dbReference>
<accession>A0A1L8GTG0</accession>
<keyword evidence="9" id="KW-0238">DNA-binding</keyword>
<feature type="domain" description="C2H2-type" evidence="14">
    <location>
        <begin position="1077"/>
        <end position="1104"/>
    </location>
</feature>
<dbReference type="FunFam" id="3.30.160.60:FF:000062">
    <property type="entry name" value="RB-associated KRAB zinc finger protein-like"/>
    <property type="match status" value="1"/>
</dbReference>
<dbReference type="OrthoDB" id="6077919at2759"/>
<dbReference type="SUPFAM" id="SSF57667">
    <property type="entry name" value="beta-beta-alpha zinc fingers"/>
    <property type="match status" value="11"/>
</dbReference>
<feature type="domain" description="C2H2-type" evidence="14">
    <location>
        <begin position="825"/>
        <end position="852"/>
    </location>
</feature>
<dbReference type="InterPro" id="IPR013087">
    <property type="entry name" value="Znf_C2H2_type"/>
</dbReference>
<feature type="compositionally biased region" description="Polar residues" evidence="13">
    <location>
        <begin position="473"/>
        <end position="493"/>
    </location>
</feature>
<feature type="compositionally biased region" description="Basic and acidic residues" evidence="13">
    <location>
        <begin position="628"/>
        <end position="647"/>
    </location>
</feature>
<feature type="region of interest" description="Disordered" evidence="13">
    <location>
        <begin position="681"/>
        <end position="750"/>
    </location>
</feature>
<dbReference type="PANTHER" id="PTHR24376">
    <property type="entry name" value="ZINC FINGER PROTEIN"/>
    <property type="match status" value="1"/>
</dbReference>
<dbReference type="FunFam" id="3.30.160.60:FF:000446">
    <property type="entry name" value="Zinc finger protein"/>
    <property type="match status" value="1"/>
</dbReference>
<feature type="domain" description="C2H2-type" evidence="14">
    <location>
        <begin position="661"/>
        <end position="688"/>
    </location>
</feature>
<dbReference type="FunFam" id="3.30.160.60:FF:001836">
    <property type="entry name" value="HKR1, GLI-Kruppel zinc finger family member"/>
    <property type="match status" value="1"/>
</dbReference>
<keyword evidence="7" id="KW-0862">Zinc</keyword>
<comment type="function">
    <text evidence="1">May be involved in transcriptional regulation.</text>
</comment>
<dbReference type="GO" id="GO:0006357">
    <property type="term" value="P:regulation of transcription by RNA polymerase II"/>
    <property type="evidence" value="ECO:0000318"/>
    <property type="project" value="GO_Central"/>
</dbReference>
<dbReference type="FunFam" id="3.30.160.60:FF:000566">
    <property type="entry name" value="zinc finger protein 133 isoform X2"/>
    <property type="match status" value="3"/>
</dbReference>
<feature type="domain" description="C2H2-type" evidence="14">
    <location>
        <begin position="797"/>
        <end position="824"/>
    </location>
</feature>
<dbReference type="FunFam" id="3.30.160.60:FF:000275">
    <property type="entry name" value="zinc finger protein 90 homolog"/>
    <property type="match status" value="2"/>
</dbReference>
<evidence type="ECO:0000256" key="12">
    <source>
        <dbReference type="PROSITE-ProRule" id="PRU00042"/>
    </source>
</evidence>
<keyword evidence="15" id="KW-1185">Reference proteome</keyword>
<evidence type="ECO:0000256" key="8">
    <source>
        <dbReference type="ARBA" id="ARBA00023015"/>
    </source>
</evidence>
<keyword evidence="4" id="KW-0479">Metal-binding</keyword>
<feature type="domain" description="C2H2-type" evidence="14">
    <location>
        <begin position="151"/>
        <end position="178"/>
    </location>
</feature>
<evidence type="ECO:0000256" key="9">
    <source>
        <dbReference type="ARBA" id="ARBA00023125"/>
    </source>
</evidence>
<dbReference type="KEGG" id="xla:108713010"/>
<feature type="domain" description="C2H2-type" evidence="14">
    <location>
        <begin position="606"/>
        <end position="633"/>
    </location>
</feature>
<dbReference type="FunFam" id="3.30.160.60:FF:000478">
    <property type="entry name" value="Zinc finger protein 133"/>
    <property type="match status" value="2"/>
</dbReference>
<reference evidence="16 17" key="1">
    <citation type="submission" date="2022-04" db="UniProtKB">
        <authorList>
            <consortium name="RefSeq"/>
        </authorList>
    </citation>
    <scope>IDENTIFICATION</scope>
    <source>
        <strain evidence="15 16">J_2021</strain>
        <tissue evidence="16 17">Erythrocytes</tissue>
    </source>
</reference>
<feature type="domain" description="C2H2-type" evidence="14">
    <location>
        <begin position="123"/>
        <end position="150"/>
    </location>
</feature>
<evidence type="ECO:0000256" key="1">
    <source>
        <dbReference type="ARBA" id="ARBA00003767"/>
    </source>
</evidence>
<feature type="domain" description="C2H2-type" evidence="14">
    <location>
        <begin position="95"/>
        <end position="117"/>
    </location>
</feature>
<dbReference type="AlphaFoldDB" id="A0A1L8GTG0"/>
<dbReference type="PaxDb" id="8355-A0A1L8GTG0"/>
<feature type="domain" description="C2H2-type" evidence="14">
    <location>
        <begin position="1022"/>
        <end position="1049"/>
    </location>
</feature>
<keyword evidence="5" id="KW-0677">Repeat</keyword>
<sequence length="1113" mass="128134">MANDISCCFYNGTSDENPFQMGEDNGSRARNCEKTNKDEMENTDFSLETCGGTNTTDRTAHKAEKRFFCIDCGKSFTRKSTLIVHQRIHTGEKLFMCTECGKRFGLKSSLVRHLRTHIPKTLNFCPDCGKGFSRYSSLFQHQKVHRHEKLYKCCHCEKSFSCNSLLAAHQAIHMANELSDGKQHREQISDQDKINEHCRKDNMAELPAFKDSARSFIREESGMRPPPPYTENSTFFSKTECEEIYISISSQDGETEVDDTKPASKRNSYVKPCKTDIQKENHTMSIEESKDLSAQLERTTQKEEKRFLCIDCGKSFTRKSSLIVHQRTHTGEKLFMCTECGKRFGLKSSLVRHIRTHMPKTIDICPECGKCFSRYSSLFQHQKSHRLEKPFKCSQCEKSFSRTSQLLIHQKCHKSGKAFDKKEHRENVRCQTKLRNGSRYDRIQETHAYSQCSKTFRQKESLLLHQRKRTVDQLDQFSSHPDSPDTKTTTNEKPGNPKDSAKKWSKEPEPEKADGLNGEKRCLCIDCGKSFTRKSSLIVHQRIHTGEKLYMCTECGKRFGLKSSLVRHVRTHIPKTLNICPDCGKCFSRYSSLFQHQKVHRRDKQYKCSPCDKSFSRPSQLLLHQRNHKGEKLVESKESEDNCAQDKYHEHTGSDATEMSHLCLQCDKSFSEAAALIRHKRIHTDSSESRTKHKDGESSHGHSDSLDRNSSLLSIPSNAEEHFKIPSNTSPIITKPISEKQRRNGLENQKCSEKFRDRAIKRAHGENQHLCSECGKNFTRKSSLIVHQRSHTGEKLYMCSECGKRFGLKSSLVRHLKTHSGPPINICSECGIYFTHYSDLLLHLQVHKGQQQLKVSDVSKEEPKECKVLIEGHESLEEISILKEQEVSRSRIQHPLMAEPVHVNQLLDSKCSDDDKRNPCEASVQVKEELPENIYTGEQNTEEEKNEEFPAYPYLIDWGVEFDISKPLNADDNPGKVQETSKRNEIHSDKGSTIGQEIPSFEINVWGRSNSTERHYCGDKRFLCIDCGKRFTRKSSLIVHQRTHTGEKLYMCTECGKRFGLKSSLVRHQRIHSTEFFTCTQCGKSFRDYSKFLHHQANHTGEWSYREPHLSVN</sequence>
<evidence type="ECO:0000313" key="15">
    <source>
        <dbReference type="Proteomes" id="UP000186698"/>
    </source>
</evidence>
<protein>
    <submittedName>
        <fullName evidence="16 17">Zinc finger protein 585A</fullName>
    </submittedName>
</protein>
<feature type="domain" description="C2H2-type" evidence="14">
    <location>
        <begin position="769"/>
        <end position="796"/>
    </location>
</feature>
<evidence type="ECO:0000256" key="4">
    <source>
        <dbReference type="ARBA" id="ARBA00022723"/>
    </source>
</evidence>
<keyword evidence="10" id="KW-0804">Transcription</keyword>
<evidence type="ECO:0000313" key="17">
    <source>
        <dbReference type="RefSeq" id="XP_018111128.1"/>
    </source>
</evidence>
<proteinExistence type="inferred from homology"/>
<dbReference type="GO" id="GO:0000978">
    <property type="term" value="F:RNA polymerase II cis-regulatory region sequence-specific DNA binding"/>
    <property type="evidence" value="ECO:0000318"/>
    <property type="project" value="GO_Central"/>
</dbReference>
<keyword evidence="8" id="KW-0805">Transcription regulation</keyword>
<gene>
    <name evidence="16 17" type="primary">LOC108713010</name>
</gene>
<feature type="compositionally biased region" description="Basic and acidic residues" evidence="13">
    <location>
        <begin position="737"/>
        <end position="750"/>
    </location>
</feature>
<comment type="similarity">
    <text evidence="3">Belongs to the krueppel C2H2-type zinc-finger protein family.</text>
</comment>
<dbReference type="FunFam" id="3.30.160.60:FF:000358">
    <property type="entry name" value="zinc finger protein 24"/>
    <property type="match status" value="1"/>
</dbReference>
<dbReference type="Pfam" id="PF00096">
    <property type="entry name" value="zf-C2H2"/>
    <property type="match status" value="17"/>
</dbReference>
<dbReference type="RefSeq" id="XP_018111126.1">
    <property type="nucleotide sequence ID" value="XM_018255637.2"/>
</dbReference>
<feature type="compositionally biased region" description="Basic and acidic residues" evidence="13">
    <location>
        <begin position="683"/>
        <end position="707"/>
    </location>
</feature>
<feature type="domain" description="C2H2-type" evidence="14">
    <location>
        <begin position="307"/>
        <end position="334"/>
    </location>
</feature>
<dbReference type="GO" id="GO:0045892">
    <property type="term" value="P:negative regulation of DNA-templated transcription"/>
    <property type="evidence" value="ECO:0007669"/>
    <property type="project" value="UniProtKB-ARBA"/>
</dbReference>
<feature type="region of interest" description="Disordered" evidence="13">
    <location>
        <begin position="969"/>
        <end position="993"/>
    </location>
</feature>
<dbReference type="GO" id="GO:0008270">
    <property type="term" value="F:zinc ion binding"/>
    <property type="evidence" value="ECO:0007669"/>
    <property type="project" value="UniProtKB-KW"/>
</dbReference>
<feature type="domain" description="C2H2-type" evidence="14">
    <location>
        <begin position="550"/>
        <end position="572"/>
    </location>
</feature>
<feature type="region of interest" description="Disordered" evidence="13">
    <location>
        <begin position="471"/>
        <end position="516"/>
    </location>
</feature>
<keyword evidence="11" id="KW-0539">Nucleus</keyword>
<organism evidence="16">
    <name type="scientific">Xenopus laevis</name>
    <name type="common">African clawed frog</name>
    <dbReference type="NCBI Taxonomy" id="8355"/>
    <lineage>
        <taxon>Eukaryota</taxon>
        <taxon>Metazoa</taxon>
        <taxon>Chordata</taxon>
        <taxon>Craniata</taxon>
        <taxon>Vertebrata</taxon>
        <taxon>Euteleostomi</taxon>
        <taxon>Amphibia</taxon>
        <taxon>Batrachia</taxon>
        <taxon>Anura</taxon>
        <taxon>Pipoidea</taxon>
        <taxon>Pipidae</taxon>
        <taxon>Xenopodinae</taxon>
        <taxon>Xenopus</taxon>
        <taxon>Xenopus</taxon>
    </lineage>
</organism>
<evidence type="ECO:0000256" key="5">
    <source>
        <dbReference type="ARBA" id="ARBA00022737"/>
    </source>
</evidence>
<dbReference type="PROSITE" id="PS50157">
    <property type="entry name" value="ZINC_FINGER_C2H2_2"/>
    <property type="match status" value="19"/>
</dbReference>
<evidence type="ECO:0000256" key="11">
    <source>
        <dbReference type="ARBA" id="ARBA00023242"/>
    </source>
</evidence>
<feature type="domain" description="C2H2-type" evidence="14">
    <location>
        <begin position="1050"/>
        <end position="1077"/>
    </location>
</feature>
<dbReference type="OMA" id="TIDICPE"/>